<dbReference type="FunFam" id="1.10.287.950:FF:000001">
    <property type="entry name" value="Methyl-accepting chemotaxis sensory transducer"/>
    <property type="match status" value="1"/>
</dbReference>
<dbReference type="SMART" id="SM00304">
    <property type="entry name" value="HAMP"/>
    <property type="match status" value="1"/>
</dbReference>
<evidence type="ECO:0000256" key="1">
    <source>
        <dbReference type="ARBA" id="ARBA00004370"/>
    </source>
</evidence>
<feature type="transmembrane region" description="Helical" evidence="5">
    <location>
        <begin position="318"/>
        <end position="338"/>
    </location>
</feature>
<sequence>MTEKDLLVVREIIMNLTDMSFKQKIIALLILPILGFLWLSVSAISKGVETTSEMSSLNQLTRLSVVYSELVHELQKERGMTAGFIGSQGSKFGSELKAQRINADSKRSQRTEYWESEDIDLSQITRLNTEINQSLNQITSIRNRVDSQSIPLSEALGYYTKLNAKLLSVSALIAELSTDATITTETIAYYNFLQGKERAGIERAVLNNTFSKNEFGPGMLVKFISLVTEQNTYFANFEVLGNPDNVDFFKQQLNDRSVAEVEKLRDVAESKMSGFDVDPVYWFAQSTARIVQLKKTENQLAESLITLTDQKTQQAQSAMMGSIVMFVVITLFATFVSFKAITDLTARVKDLTRVLSKVRNDNDLTVRATYVGNSELGQISSSLNETLEKFSQVIDNLSQSSLTLASAAEETAQTCQYNSSTLVEQQDQIGLIATATEELSATVNEVAAKTQQTASSAKIADEQSQQGLSTVQQSYESIETLASEINSLAEKITHLHESSNNINSVIDVIKSVAEQTNLLALNAAIEAARAGEQGRGFAVVADEVRTLAQRTQQSTSEIEGFINSLQSDVQTAFNVIDNSKKMSSRAVEDSRGVEQTLQDISGSVSEIFSMAEQIATATEEQAVVTQDIAQNVVAVEQKSTESTTGATQIAATAKEQAELATSLKELSNTFKS</sequence>
<dbReference type="GO" id="GO:0007165">
    <property type="term" value="P:signal transduction"/>
    <property type="evidence" value="ECO:0007669"/>
    <property type="project" value="UniProtKB-KW"/>
</dbReference>
<dbReference type="PANTHER" id="PTHR32089:SF112">
    <property type="entry name" value="LYSOZYME-LIKE PROTEIN-RELATED"/>
    <property type="match status" value="1"/>
</dbReference>
<evidence type="ECO:0000313" key="8">
    <source>
        <dbReference type="EMBL" id="ARP40836.1"/>
    </source>
</evidence>
<dbReference type="GO" id="GO:0006935">
    <property type="term" value="P:chemotaxis"/>
    <property type="evidence" value="ECO:0007669"/>
    <property type="project" value="UniProtKB-ARBA"/>
</dbReference>
<dbReference type="Pfam" id="PF00672">
    <property type="entry name" value="HAMP"/>
    <property type="match status" value="1"/>
</dbReference>
<evidence type="ECO:0000259" key="7">
    <source>
        <dbReference type="PROSITE" id="PS50885"/>
    </source>
</evidence>
<evidence type="ECO:0000256" key="2">
    <source>
        <dbReference type="ARBA" id="ARBA00023224"/>
    </source>
</evidence>
<evidence type="ECO:0000256" key="3">
    <source>
        <dbReference type="ARBA" id="ARBA00029447"/>
    </source>
</evidence>
<feature type="transmembrane region" description="Helical" evidence="5">
    <location>
        <begin position="25"/>
        <end position="44"/>
    </location>
</feature>
<dbReference type="PROSITE" id="PS50885">
    <property type="entry name" value="HAMP"/>
    <property type="match status" value="1"/>
</dbReference>
<dbReference type="PROSITE" id="PS50111">
    <property type="entry name" value="CHEMOTAXIS_TRANSDUC_2"/>
    <property type="match status" value="1"/>
</dbReference>
<name>A0AA34TTK6_9VIBR</name>
<dbReference type="EMBL" id="CP017917">
    <property type="protein sequence ID" value="ARP40836.1"/>
    <property type="molecule type" value="Genomic_DNA"/>
</dbReference>
<dbReference type="InterPro" id="IPR013587">
    <property type="entry name" value="Nitrate/nitrite_sensing"/>
</dbReference>
<evidence type="ECO:0000313" key="9">
    <source>
        <dbReference type="Proteomes" id="UP000194136"/>
    </source>
</evidence>
<dbReference type="Pfam" id="PF08376">
    <property type="entry name" value="NIT"/>
    <property type="match status" value="1"/>
</dbReference>
<dbReference type="Proteomes" id="UP000194136">
    <property type="component" value="Chromosome 2"/>
</dbReference>
<dbReference type="InterPro" id="IPR004089">
    <property type="entry name" value="MCPsignal_dom"/>
</dbReference>
<evidence type="ECO:0000259" key="6">
    <source>
        <dbReference type="PROSITE" id="PS50111"/>
    </source>
</evidence>
<keyword evidence="5" id="KW-0812">Transmembrane</keyword>
<dbReference type="Gene3D" id="1.10.287.950">
    <property type="entry name" value="Methyl-accepting chemotaxis protein"/>
    <property type="match status" value="1"/>
</dbReference>
<evidence type="ECO:0000256" key="5">
    <source>
        <dbReference type="SAM" id="Phobius"/>
    </source>
</evidence>
<protein>
    <submittedName>
        <fullName evidence="8">Chemotaxis protein</fullName>
    </submittedName>
</protein>
<dbReference type="Pfam" id="PF00015">
    <property type="entry name" value="MCPsignal"/>
    <property type="match status" value="1"/>
</dbReference>
<proteinExistence type="inferred from homology"/>
<dbReference type="PANTHER" id="PTHR32089">
    <property type="entry name" value="METHYL-ACCEPTING CHEMOTAXIS PROTEIN MCPB"/>
    <property type="match status" value="1"/>
</dbReference>
<dbReference type="GO" id="GO:0016020">
    <property type="term" value="C:membrane"/>
    <property type="evidence" value="ECO:0007669"/>
    <property type="project" value="UniProtKB-SubCell"/>
</dbReference>
<dbReference type="CDD" id="cd11386">
    <property type="entry name" value="MCP_signal"/>
    <property type="match status" value="1"/>
</dbReference>
<evidence type="ECO:0000256" key="4">
    <source>
        <dbReference type="PROSITE-ProRule" id="PRU00284"/>
    </source>
</evidence>
<dbReference type="SMART" id="SM00283">
    <property type="entry name" value="MA"/>
    <property type="match status" value="1"/>
</dbReference>
<organism evidence="8 9">
    <name type="scientific">Vibrio syngnathi</name>
    <dbReference type="NCBI Taxonomy" id="3034029"/>
    <lineage>
        <taxon>Bacteria</taxon>
        <taxon>Pseudomonadati</taxon>
        <taxon>Pseudomonadota</taxon>
        <taxon>Gammaproteobacteria</taxon>
        <taxon>Vibrionales</taxon>
        <taxon>Vibrionaceae</taxon>
        <taxon>Vibrio</taxon>
    </lineage>
</organism>
<dbReference type="KEGG" id="vsy:K08M4_41840"/>
<keyword evidence="5" id="KW-0472">Membrane</keyword>
<dbReference type="SUPFAM" id="SSF58104">
    <property type="entry name" value="Methyl-accepting chemotaxis protein (MCP) signaling domain"/>
    <property type="match status" value="1"/>
</dbReference>
<gene>
    <name evidence="8" type="ORF">K08M4_41840</name>
</gene>
<keyword evidence="9" id="KW-1185">Reference proteome</keyword>
<keyword evidence="5" id="KW-1133">Transmembrane helix</keyword>
<accession>A0AA34TTK6</accession>
<feature type="domain" description="HAMP" evidence="7">
    <location>
        <begin position="342"/>
        <end position="395"/>
    </location>
</feature>
<reference evidence="8 9" key="1">
    <citation type="submission" date="2016-10" db="EMBL/GenBank/DDBJ databases">
        <title>The High Quality Genome of Vibrio splendidus K08M4.</title>
        <authorList>
            <person name="Wendling C."/>
            <person name="Chibani C.M."/>
            <person name="Hertel R."/>
            <person name="Sproer C."/>
            <person name="Bunk B."/>
            <person name="Overmann J."/>
            <person name="Roth O."/>
            <person name="Liesegang H."/>
        </authorList>
    </citation>
    <scope>NUCLEOTIDE SEQUENCE [LARGE SCALE GENOMIC DNA]</scope>
    <source>
        <strain evidence="8 9">K08M4</strain>
    </source>
</reference>
<comment type="subcellular location">
    <subcellularLocation>
        <location evidence="1">Membrane</location>
    </subcellularLocation>
</comment>
<comment type="similarity">
    <text evidence="3">Belongs to the methyl-accepting chemotaxis (MCP) protein family.</text>
</comment>
<dbReference type="InterPro" id="IPR003660">
    <property type="entry name" value="HAMP_dom"/>
</dbReference>
<feature type="domain" description="Methyl-accepting transducer" evidence="6">
    <location>
        <begin position="400"/>
        <end position="636"/>
    </location>
</feature>
<keyword evidence="2 4" id="KW-0807">Transducer</keyword>
<dbReference type="AlphaFoldDB" id="A0AA34TTK6"/>